<reference evidence="6 7" key="1">
    <citation type="journal article" date="2016" name="Nat. Commun.">
        <title>Thousands of microbial genomes shed light on interconnected biogeochemical processes in an aquifer system.</title>
        <authorList>
            <person name="Anantharaman K."/>
            <person name="Brown C.T."/>
            <person name="Hug L.A."/>
            <person name="Sharon I."/>
            <person name="Castelle C.J."/>
            <person name="Probst A.J."/>
            <person name="Thomas B.C."/>
            <person name="Singh A."/>
            <person name="Wilkins M.J."/>
            <person name="Karaoz U."/>
            <person name="Brodie E.L."/>
            <person name="Williams K.H."/>
            <person name="Hubbard S.S."/>
            <person name="Banfield J.F."/>
        </authorList>
    </citation>
    <scope>NUCLEOTIDE SEQUENCE [LARGE SCALE GENOMIC DNA]</scope>
</reference>
<gene>
    <name evidence="6" type="ORF">A2751_01290</name>
</gene>
<evidence type="ECO:0000313" key="7">
    <source>
        <dbReference type="Proteomes" id="UP000176864"/>
    </source>
</evidence>
<organism evidence="6 7">
    <name type="scientific">Candidatus Doudnabacteria bacterium RIFCSPHIGHO2_01_FULL_46_14</name>
    <dbReference type="NCBI Taxonomy" id="1817824"/>
    <lineage>
        <taxon>Bacteria</taxon>
        <taxon>Candidatus Doudnaibacteriota</taxon>
    </lineage>
</organism>
<evidence type="ECO:0000259" key="5">
    <source>
        <dbReference type="PROSITE" id="PS50109"/>
    </source>
</evidence>
<dbReference type="Proteomes" id="UP000176864">
    <property type="component" value="Unassembled WGS sequence"/>
</dbReference>
<dbReference type="Pfam" id="PF02518">
    <property type="entry name" value="HATPase_c"/>
    <property type="match status" value="1"/>
</dbReference>
<feature type="transmembrane region" description="Helical" evidence="4">
    <location>
        <begin position="105"/>
        <end position="124"/>
    </location>
</feature>
<comment type="caution">
    <text evidence="6">The sequence shown here is derived from an EMBL/GenBank/DDBJ whole genome shotgun (WGS) entry which is preliminary data.</text>
</comment>
<dbReference type="Gene3D" id="1.10.287.130">
    <property type="match status" value="1"/>
</dbReference>
<sequence length="560" mass="62518">MINLQIQNLDLISVGVAIAAIGILGVVVYLNNHKSITNKTFLLFAFVTIAYGVINYISYQVSSSEITIWLLRLTIFSAVWHAFSFFQLFYVFPDEQKVFPPKYKSVLVPVVFIVSLLTLTPFVFSNIATLGDSGQVSRAEPGPAIAIFGLTVTILVIGGVFNLFRKTIKSNGVQRNQFILVLIGTLITFSCIIVFNFILPVVFEELNFIPLAPVFFLPFIILTSYAIVKYRLLNVKVIATEILTFFLAVGVLFEVLISRDIGTAIFRFLIFCLVLVFGLMLIRSVIKEVKQRELLQVLTRKLETANKQLKILDQARAEFITMASHQLRTPPSGIKWYLAALLNDEFGKVSGELRDSLVKINVTNNAQISLIDALLNVSRIERGKLEFVFEGDGDLAAMTEFTVEQLSPIAKDKGLELTFRKPTGPIPKLTIDKEKLRQVINNMIDNAIKYTRKGQVEVSVEATDKDVILKVKDTGKGMKDKELENTFAKYGRGKDSIKYSAGLGLGMYLGKVIVEQHNGKIWAESPGANQGSTFFFSIPINNKIKPTSLIFDLTKNQDAK</sequence>
<feature type="transmembrane region" description="Helical" evidence="4">
    <location>
        <begin position="176"/>
        <end position="202"/>
    </location>
</feature>
<keyword evidence="4" id="KW-0812">Transmembrane</keyword>
<dbReference type="InterPro" id="IPR004358">
    <property type="entry name" value="Sig_transdc_His_kin-like_C"/>
</dbReference>
<keyword evidence="4" id="KW-1133">Transmembrane helix</keyword>
<feature type="transmembrane region" description="Helical" evidence="4">
    <location>
        <begin position="144"/>
        <end position="164"/>
    </location>
</feature>
<dbReference type="SMART" id="SM00387">
    <property type="entry name" value="HATPase_c"/>
    <property type="match status" value="1"/>
</dbReference>
<dbReference type="EC" id="2.7.13.3" evidence="2"/>
<evidence type="ECO:0000256" key="3">
    <source>
        <dbReference type="ARBA" id="ARBA00022553"/>
    </source>
</evidence>
<dbReference type="SUPFAM" id="SSF47384">
    <property type="entry name" value="Homodimeric domain of signal transducing histidine kinase"/>
    <property type="match status" value="1"/>
</dbReference>
<evidence type="ECO:0000313" key="6">
    <source>
        <dbReference type="EMBL" id="OGE78812.1"/>
    </source>
</evidence>
<feature type="transmembrane region" description="Helical" evidence="4">
    <location>
        <begin position="42"/>
        <end position="62"/>
    </location>
</feature>
<evidence type="ECO:0000256" key="1">
    <source>
        <dbReference type="ARBA" id="ARBA00000085"/>
    </source>
</evidence>
<dbReference type="InterPro" id="IPR003594">
    <property type="entry name" value="HATPase_dom"/>
</dbReference>
<feature type="transmembrane region" description="Helical" evidence="4">
    <location>
        <begin position="235"/>
        <end position="258"/>
    </location>
</feature>
<dbReference type="InterPro" id="IPR005467">
    <property type="entry name" value="His_kinase_dom"/>
</dbReference>
<proteinExistence type="predicted"/>
<keyword evidence="4" id="KW-0472">Membrane</keyword>
<keyword evidence="3" id="KW-0597">Phosphoprotein</keyword>
<feature type="transmembrane region" description="Helical" evidence="4">
    <location>
        <begin position="264"/>
        <end position="282"/>
    </location>
</feature>
<dbReference type="SUPFAM" id="SSF55874">
    <property type="entry name" value="ATPase domain of HSP90 chaperone/DNA topoisomerase II/histidine kinase"/>
    <property type="match status" value="1"/>
</dbReference>
<dbReference type="STRING" id="1817824.A2751_01290"/>
<dbReference type="PANTHER" id="PTHR43547:SF2">
    <property type="entry name" value="HYBRID SIGNAL TRANSDUCTION HISTIDINE KINASE C"/>
    <property type="match status" value="1"/>
</dbReference>
<dbReference type="AlphaFoldDB" id="A0A1F5NMR6"/>
<comment type="catalytic activity">
    <reaction evidence="1">
        <text>ATP + protein L-histidine = ADP + protein N-phospho-L-histidine.</text>
        <dbReference type="EC" id="2.7.13.3"/>
    </reaction>
</comment>
<dbReference type="PROSITE" id="PS50109">
    <property type="entry name" value="HIS_KIN"/>
    <property type="match status" value="1"/>
</dbReference>
<dbReference type="Pfam" id="PF16927">
    <property type="entry name" value="HisKA_7TM"/>
    <property type="match status" value="1"/>
</dbReference>
<dbReference type="InterPro" id="IPR031621">
    <property type="entry name" value="HisKA_7TM"/>
</dbReference>
<protein>
    <recommendedName>
        <fullName evidence="2">histidine kinase</fullName>
        <ecNumber evidence="2">2.7.13.3</ecNumber>
    </recommendedName>
</protein>
<dbReference type="GO" id="GO:0000155">
    <property type="term" value="F:phosphorelay sensor kinase activity"/>
    <property type="evidence" value="ECO:0007669"/>
    <property type="project" value="InterPro"/>
</dbReference>
<dbReference type="CDD" id="cd00082">
    <property type="entry name" value="HisKA"/>
    <property type="match status" value="1"/>
</dbReference>
<dbReference type="PRINTS" id="PR00344">
    <property type="entry name" value="BCTRLSENSOR"/>
</dbReference>
<name>A0A1F5NMR6_9BACT</name>
<dbReference type="InterPro" id="IPR003661">
    <property type="entry name" value="HisK_dim/P_dom"/>
</dbReference>
<feature type="domain" description="Histidine kinase" evidence="5">
    <location>
        <begin position="322"/>
        <end position="542"/>
    </location>
</feature>
<dbReference type="InterPro" id="IPR036890">
    <property type="entry name" value="HATPase_C_sf"/>
</dbReference>
<accession>A0A1F5NMR6</accession>
<dbReference type="EMBL" id="MFEK01000013">
    <property type="protein sequence ID" value="OGE78812.1"/>
    <property type="molecule type" value="Genomic_DNA"/>
</dbReference>
<dbReference type="Pfam" id="PF00512">
    <property type="entry name" value="HisKA"/>
    <property type="match status" value="1"/>
</dbReference>
<evidence type="ECO:0000256" key="2">
    <source>
        <dbReference type="ARBA" id="ARBA00012438"/>
    </source>
</evidence>
<evidence type="ECO:0000256" key="4">
    <source>
        <dbReference type="SAM" id="Phobius"/>
    </source>
</evidence>
<dbReference type="PANTHER" id="PTHR43547">
    <property type="entry name" value="TWO-COMPONENT HISTIDINE KINASE"/>
    <property type="match status" value="1"/>
</dbReference>
<dbReference type="Gene3D" id="3.30.565.10">
    <property type="entry name" value="Histidine kinase-like ATPase, C-terminal domain"/>
    <property type="match status" value="1"/>
</dbReference>
<dbReference type="InterPro" id="IPR036097">
    <property type="entry name" value="HisK_dim/P_sf"/>
</dbReference>
<dbReference type="SMART" id="SM00388">
    <property type="entry name" value="HisKA"/>
    <property type="match status" value="1"/>
</dbReference>
<feature type="transmembrane region" description="Helical" evidence="4">
    <location>
        <begin position="12"/>
        <end position="30"/>
    </location>
</feature>
<feature type="transmembrane region" description="Helical" evidence="4">
    <location>
        <begin position="208"/>
        <end position="228"/>
    </location>
</feature>
<feature type="transmembrane region" description="Helical" evidence="4">
    <location>
        <begin position="68"/>
        <end position="93"/>
    </location>
</feature>